<evidence type="ECO:0000313" key="1">
    <source>
        <dbReference type="Proteomes" id="UP000887579"/>
    </source>
</evidence>
<proteinExistence type="predicted"/>
<name>A0AC34GC49_9BILA</name>
<reference evidence="2" key="1">
    <citation type="submission" date="2022-11" db="UniProtKB">
        <authorList>
            <consortium name="WormBaseParasite"/>
        </authorList>
    </citation>
    <scope>IDENTIFICATION</scope>
</reference>
<evidence type="ECO:0000313" key="2">
    <source>
        <dbReference type="WBParaSite" id="ES5_v2.g27268.t1"/>
    </source>
</evidence>
<organism evidence="1 2">
    <name type="scientific">Panagrolaimus sp. ES5</name>
    <dbReference type="NCBI Taxonomy" id="591445"/>
    <lineage>
        <taxon>Eukaryota</taxon>
        <taxon>Metazoa</taxon>
        <taxon>Ecdysozoa</taxon>
        <taxon>Nematoda</taxon>
        <taxon>Chromadorea</taxon>
        <taxon>Rhabditida</taxon>
        <taxon>Tylenchina</taxon>
        <taxon>Panagrolaimomorpha</taxon>
        <taxon>Panagrolaimoidea</taxon>
        <taxon>Panagrolaimidae</taxon>
        <taxon>Panagrolaimus</taxon>
    </lineage>
</organism>
<protein>
    <submittedName>
        <fullName evidence="2">Uncharacterized protein</fullName>
    </submittedName>
</protein>
<dbReference type="Proteomes" id="UP000887579">
    <property type="component" value="Unplaced"/>
</dbReference>
<dbReference type="WBParaSite" id="ES5_v2.g27268.t1">
    <property type="protein sequence ID" value="ES5_v2.g27268.t1"/>
    <property type="gene ID" value="ES5_v2.g27268"/>
</dbReference>
<accession>A0AC34GC49</accession>
<sequence>MFEAEYIEALEEPTTDKERAKVLSLHLRRVSHLLHDIRNKSTNTVKSGKYANVKNAKKNLPLTLQQRKDLIDKSIMADDNDESDEEEENEDLHDLEMSKIFEKVINVET</sequence>